<reference evidence="1" key="1">
    <citation type="submission" date="2015-07" db="EMBL/GenBank/DDBJ databases">
        <title>Transcriptome Assembly of Anthurium amnicola.</title>
        <authorList>
            <person name="Suzuki J."/>
        </authorList>
    </citation>
    <scope>NUCLEOTIDE SEQUENCE</scope>
</reference>
<protein>
    <submittedName>
        <fullName evidence="1">Protein FAR1-RELATED SEQUENCE 3</fullName>
    </submittedName>
</protein>
<gene>
    <name evidence="1" type="primary">FRS3_3</name>
    <name evidence="1" type="ORF">g.60728</name>
</gene>
<dbReference type="EMBL" id="GDJX01004218">
    <property type="protein sequence ID" value="JAT63718.1"/>
    <property type="molecule type" value="Transcribed_RNA"/>
</dbReference>
<dbReference type="PANTHER" id="PTHR15663:SF6">
    <property type="entry name" value="COMM DOMAIN-CONTAINING PROTEIN-RELATED"/>
    <property type="match status" value="1"/>
</dbReference>
<name>A0A1D1Z9Z0_9ARAE</name>
<organism evidence="1">
    <name type="scientific">Anthurium amnicola</name>
    <dbReference type="NCBI Taxonomy" id="1678845"/>
    <lineage>
        <taxon>Eukaryota</taxon>
        <taxon>Viridiplantae</taxon>
        <taxon>Streptophyta</taxon>
        <taxon>Embryophyta</taxon>
        <taxon>Tracheophyta</taxon>
        <taxon>Spermatophyta</taxon>
        <taxon>Magnoliopsida</taxon>
        <taxon>Liliopsida</taxon>
        <taxon>Araceae</taxon>
        <taxon>Pothoideae</taxon>
        <taxon>Potheae</taxon>
        <taxon>Anthurium</taxon>
    </lineage>
</organism>
<evidence type="ECO:0000313" key="1">
    <source>
        <dbReference type="EMBL" id="JAT63718.1"/>
    </source>
</evidence>
<accession>A0A1D1Z9Z0</accession>
<dbReference type="PANTHER" id="PTHR15663">
    <property type="entry name" value="COMM DOMAIN-CONTAINING PROTEIN 9"/>
    <property type="match status" value="1"/>
</dbReference>
<feature type="non-terminal residue" evidence="1">
    <location>
        <position position="1"/>
    </location>
</feature>
<sequence length="316" mass="35478">RDPNSRKSRRSHQVFASVHGARRWSTTSSGTAMDDGDATLYLQLHKIPAAAVTEEALAHVLETLWSTRNTGLGPLQKPSLQSLLNLPSLQELDPVLACLRSIIRKTVRQDLSRDDIQKLFPPDLPIELRSVLLVLLQRYQNEWKEEVLRDQPAWEQTKASHQVKVNMPVAHAPFLTPELSSSMWSRKDYGKSSNGSAPAADSNLPCMIPVPIHMDGNPLTDQMILPRLKSLTWTMENRNSAPAHRVAVICLKLQDHTKSSLGEVEVKFQLSRDTLEAMLRSMTHISEQLTNSELKSCYIFDILLCKQLSSCVNTAE</sequence>
<dbReference type="InterPro" id="IPR037360">
    <property type="entry name" value="COMMD9"/>
</dbReference>
<proteinExistence type="predicted"/>
<dbReference type="AlphaFoldDB" id="A0A1D1Z9Z0"/>